<comment type="caution">
    <text evidence="1">The sequence shown here is derived from an EMBL/GenBank/DDBJ whole genome shotgun (WGS) entry which is preliminary data.</text>
</comment>
<name>A0A438HS84_VITVI</name>
<evidence type="ECO:0000313" key="1">
    <source>
        <dbReference type="EMBL" id="RVW87327.1"/>
    </source>
</evidence>
<sequence>MLREWESLLPHAEFGYNCSTSQTASSPFEAVYWMNPIAPLDLSLIHIDNHFSGEANEIGKFIKKIHEQVRSTILKQTDKYKRQVNKHSKKVVFQEGGLKMNDNAYKVELPSDYGVSATFNVSDLSPYHEDEPLDSRTSFFQPMENDVGKQPNLSDAGKQPNMCPLEDANEPNVNSLTKETSQFGLMVQEIHPLVAKRWSFLCDPREMKSQLHRVDLITLEDKSLIDIEEGGGDVL</sequence>
<gene>
    <name evidence="1" type="ORF">CK203_037184</name>
</gene>
<dbReference type="Proteomes" id="UP000288805">
    <property type="component" value="Unassembled WGS sequence"/>
</dbReference>
<protein>
    <submittedName>
        <fullName evidence="1">Uncharacterized protein</fullName>
    </submittedName>
</protein>
<accession>A0A438HS84</accession>
<organism evidence="1 2">
    <name type="scientific">Vitis vinifera</name>
    <name type="common">Grape</name>
    <dbReference type="NCBI Taxonomy" id="29760"/>
    <lineage>
        <taxon>Eukaryota</taxon>
        <taxon>Viridiplantae</taxon>
        <taxon>Streptophyta</taxon>
        <taxon>Embryophyta</taxon>
        <taxon>Tracheophyta</taxon>
        <taxon>Spermatophyta</taxon>
        <taxon>Magnoliopsida</taxon>
        <taxon>eudicotyledons</taxon>
        <taxon>Gunneridae</taxon>
        <taxon>Pentapetalae</taxon>
        <taxon>rosids</taxon>
        <taxon>Vitales</taxon>
        <taxon>Vitaceae</taxon>
        <taxon>Viteae</taxon>
        <taxon>Vitis</taxon>
    </lineage>
</organism>
<reference evidence="1 2" key="1">
    <citation type="journal article" date="2018" name="PLoS Genet.">
        <title>Population sequencing reveals clonal diversity and ancestral inbreeding in the grapevine cultivar Chardonnay.</title>
        <authorList>
            <person name="Roach M.J."/>
            <person name="Johnson D.L."/>
            <person name="Bohlmann J."/>
            <person name="van Vuuren H.J."/>
            <person name="Jones S.J."/>
            <person name="Pretorius I.S."/>
            <person name="Schmidt S.A."/>
            <person name="Borneman A.R."/>
        </authorList>
    </citation>
    <scope>NUCLEOTIDE SEQUENCE [LARGE SCALE GENOMIC DNA]</scope>
    <source>
        <strain evidence="2">cv. Chardonnay</strain>
        <tissue evidence="1">Leaf</tissue>
    </source>
</reference>
<dbReference type="AlphaFoldDB" id="A0A438HS84"/>
<proteinExistence type="predicted"/>
<dbReference type="EMBL" id="QGNW01000185">
    <property type="protein sequence ID" value="RVW87327.1"/>
    <property type="molecule type" value="Genomic_DNA"/>
</dbReference>
<evidence type="ECO:0000313" key="2">
    <source>
        <dbReference type="Proteomes" id="UP000288805"/>
    </source>
</evidence>